<dbReference type="EMBL" id="CP063458">
    <property type="protein sequence ID" value="QOV89273.1"/>
    <property type="molecule type" value="Genomic_DNA"/>
</dbReference>
<accession>A0A7M2WV20</accession>
<keyword evidence="3" id="KW-1185">Reference proteome</keyword>
<proteinExistence type="predicted"/>
<feature type="signal peptide" evidence="1">
    <location>
        <begin position="1"/>
        <end position="29"/>
    </location>
</feature>
<evidence type="ECO:0008006" key="4">
    <source>
        <dbReference type="Google" id="ProtNLM"/>
    </source>
</evidence>
<sequence>MTNTPNNIRSVMLKVLVGAAMLASLPTMTGCSKSQPQQADKDLTGIAGEQFTSPDEPRQVHRVFDAAAASGARADATLHACHFDAGNPTALNSLGENKLDLMMSDDDALPMAIYLNVSGDEKLAGCEQSVRVYLRDRGLTDQQVKIVAGRNPGGYSPTAPRIKDAQAAAAKAPVLNGSVTSGGAAK</sequence>
<dbReference type="RefSeq" id="WP_206292305.1">
    <property type="nucleotide sequence ID" value="NZ_CP063458.1"/>
</dbReference>
<keyword evidence="1" id="KW-0732">Signal</keyword>
<name>A0A7M2WV20_9BACT</name>
<feature type="chain" id="PRO_5034279516" description="Lipoprotein" evidence="1">
    <location>
        <begin position="30"/>
        <end position="186"/>
    </location>
</feature>
<evidence type="ECO:0000313" key="3">
    <source>
        <dbReference type="Proteomes" id="UP000593765"/>
    </source>
</evidence>
<dbReference type="KEGG" id="hbs:IPV69_24205"/>
<evidence type="ECO:0000256" key="1">
    <source>
        <dbReference type="SAM" id="SignalP"/>
    </source>
</evidence>
<protein>
    <recommendedName>
        <fullName evidence="4">Lipoprotein</fullName>
    </recommendedName>
</protein>
<reference evidence="2 3" key="1">
    <citation type="submission" date="2020-10" db="EMBL/GenBank/DDBJ databases">
        <title>Wide distribution of Phycisphaera-like planctomycetes from WD2101 soil group in peatlands and genome analysis of the first cultivated representative.</title>
        <authorList>
            <person name="Dedysh S.N."/>
            <person name="Beletsky A.V."/>
            <person name="Ivanova A."/>
            <person name="Kulichevskaya I.S."/>
            <person name="Suzina N.E."/>
            <person name="Philippov D.A."/>
            <person name="Rakitin A.L."/>
            <person name="Mardanov A.V."/>
            <person name="Ravin N.V."/>
        </authorList>
    </citation>
    <scope>NUCLEOTIDE SEQUENCE [LARGE SCALE GENOMIC DNA]</scope>
    <source>
        <strain evidence="2 3">M1803</strain>
    </source>
</reference>
<gene>
    <name evidence="2" type="ORF">IPV69_24205</name>
</gene>
<evidence type="ECO:0000313" key="2">
    <source>
        <dbReference type="EMBL" id="QOV89273.1"/>
    </source>
</evidence>
<organism evidence="2 3">
    <name type="scientific">Humisphaera borealis</name>
    <dbReference type="NCBI Taxonomy" id="2807512"/>
    <lineage>
        <taxon>Bacteria</taxon>
        <taxon>Pseudomonadati</taxon>
        <taxon>Planctomycetota</taxon>
        <taxon>Phycisphaerae</taxon>
        <taxon>Tepidisphaerales</taxon>
        <taxon>Tepidisphaeraceae</taxon>
        <taxon>Humisphaera</taxon>
    </lineage>
</organism>
<dbReference type="AlphaFoldDB" id="A0A7M2WV20"/>
<dbReference type="Proteomes" id="UP000593765">
    <property type="component" value="Chromosome"/>
</dbReference>